<evidence type="ECO:0000313" key="5">
    <source>
        <dbReference type="EMBL" id="THU77340.1"/>
    </source>
</evidence>
<dbReference type="PANTHER" id="PTHR47968:SF75">
    <property type="entry name" value="CENTROMERE-ASSOCIATED PROTEIN E"/>
    <property type="match status" value="1"/>
</dbReference>
<protein>
    <submittedName>
        <fullName evidence="5">P-loop containing nucleoside triphosphate hydrolase protein</fullName>
    </submittedName>
</protein>
<keyword evidence="1" id="KW-0175">Coiled coil</keyword>
<dbReference type="GO" id="GO:0008017">
    <property type="term" value="F:microtubule binding"/>
    <property type="evidence" value="ECO:0007669"/>
    <property type="project" value="InterPro"/>
</dbReference>
<name>A0A4S8KP24_DENBC</name>
<dbReference type="GO" id="GO:0005524">
    <property type="term" value="F:ATP binding"/>
    <property type="evidence" value="ECO:0007669"/>
    <property type="project" value="InterPro"/>
</dbReference>
<dbReference type="PROSITE" id="PS50067">
    <property type="entry name" value="KINESIN_MOTOR_2"/>
    <property type="match status" value="1"/>
</dbReference>
<keyword evidence="2" id="KW-0505">Motor protein</keyword>
<dbReference type="SUPFAM" id="SSF52540">
    <property type="entry name" value="P-loop containing nucleoside triphosphate hydrolases"/>
    <property type="match status" value="1"/>
</dbReference>
<dbReference type="SMART" id="SM00129">
    <property type="entry name" value="KISc"/>
    <property type="match status" value="1"/>
</dbReference>
<dbReference type="Proteomes" id="UP000297245">
    <property type="component" value="Unassembled WGS sequence"/>
</dbReference>
<dbReference type="PRINTS" id="PR00380">
    <property type="entry name" value="KINESINHEAVY"/>
</dbReference>
<evidence type="ECO:0000256" key="2">
    <source>
        <dbReference type="ARBA" id="ARBA00023175"/>
    </source>
</evidence>
<dbReference type="Pfam" id="PF00225">
    <property type="entry name" value="Kinesin"/>
    <property type="match status" value="1"/>
</dbReference>
<sequence>MPVRMTASPAAPVEVPANAVMTTELKKTELKKTGSVNIPCHLWTLMKQGNVASASKNEDPFSDPVGPIQISAQPLSEPDQGQGEIRCPTYLVSVQTSTNLTTKPTSAPCAYTQGYEVPGSHSSSDITAHVNDADANAVAFPKLKSPLPSSYWGLFSFTLLCHFRSSSSRLAILQPSKPREYVLEEDPEREDQREDQREQMMIFQSIVESDAHLEYLVKVSYMGIYLEKIRDLLASQNDNLQITTKSCELVVVLLEWCRLQSSGSHSIFLITINQRNTETGTQKTGNLYLVDLAGSEKVGKAGANVKYIPYRDSKLTRRTTLIINYSPSSDNEAETLSTLRFAYADNNDPVLQNVPIITTNSQGGVTTLSPASTTYRERKTFRSDLEQGQG</sequence>
<feature type="domain" description="Kinesin motor" evidence="4">
    <location>
        <begin position="202"/>
        <end position="303"/>
    </location>
</feature>
<dbReference type="InterPro" id="IPR001752">
    <property type="entry name" value="Kinesin_motor_dom"/>
</dbReference>
<dbReference type="PANTHER" id="PTHR47968">
    <property type="entry name" value="CENTROMERE PROTEIN E"/>
    <property type="match status" value="1"/>
</dbReference>
<dbReference type="Gene3D" id="3.40.850.10">
    <property type="entry name" value="Kinesin motor domain"/>
    <property type="match status" value="3"/>
</dbReference>
<proteinExistence type="inferred from homology"/>
<evidence type="ECO:0000256" key="3">
    <source>
        <dbReference type="PROSITE-ProRule" id="PRU00283"/>
    </source>
</evidence>
<dbReference type="GO" id="GO:0016787">
    <property type="term" value="F:hydrolase activity"/>
    <property type="evidence" value="ECO:0007669"/>
    <property type="project" value="UniProtKB-KW"/>
</dbReference>
<dbReference type="InterPro" id="IPR027417">
    <property type="entry name" value="P-loop_NTPase"/>
</dbReference>
<comment type="similarity">
    <text evidence="3">Belongs to the TRAFAC class myosin-kinesin ATPase superfamily. Kinesin family.</text>
</comment>
<dbReference type="AlphaFoldDB" id="A0A4S8KP24"/>
<reference evidence="5 6" key="1">
    <citation type="journal article" date="2019" name="Nat. Ecol. Evol.">
        <title>Megaphylogeny resolves global patterns of mushroom evolution.</title>
        <authorList>
            <person name="Varga T."/>
            <person name="Krizsan K."/>
            <person name="Foldi C."/>
            <person name="Dima B."/>
            <person name="Sanchez-Garcia M."/>
            <person name="Sanchez-Ramirez S."/>
            <person name="Szollosi G.J."/>
            <person name="Szarkandi J.G."/>
            <person name="Papp V."/>
            <person name="Albert L."/>
            <person name="Andreopoulos W."/>
            <person name="Angelini C."/>
            <person name="Antonin V."/>
            <person name="Barry K.W."/>
            <person name="Bougher N.L."/>
            <person name="Buchanan P."/>
            <person name="Buyck B."/>
            <person name="Bense V."/>
            <person name="Catcheside P."/>
            <person name="Chovatia M."/>
            <person name="Cooper J."/>
            <person name="Damon W."/>
            <person name="Desjardin D."/>
            <person name="Finy P."/>
            <person name="Geml J."/>
            <person name="Haridas S."/>
            <person name="Hughes K."/>
            <person name="Justo A."/>
            <person name="Karasinski D."/>
            <person name="Kautmanova I."/>
            <person name="Kiss B."/>
            <person name="Kocsube S."/>
            <person name="Kotiranta H."/>
            <person name="LaButti K.M."/>
            <person name="Lechner B.E."/>
            <person name="Liimatainen K."/>
            <person name="Lipzen A."/>
            <person name="Lukacs Z."/>
            <person name="Mihaltcheva S."/>
            <person name="Morgado L.N."/>
            <person name="Niskanen T."/>
            <person name="Noordeloos M.E."/>
            <person name="Ohm R.A."/>
            <person name="Ortiz-Santana B."/>
            <person name="Ovrebo C."/>
            <person name="Racz N."/>
            <person name="Riley R."/>
            <person name="Savchenko A."/>
            <person name="Shiryaev A."/>
            <person name="Soop K."/>
            <person name="Spirin V."/>
            <person name="Szebenyi C."/>
            <person name="Tomsovsky M."/>
            <person name="Tulloss R.E."/>
            <person name="Uehling J."/>
            <person name="Grigoriev I.V."/>
            <person name="Vagvolgyi C."/>
            <person name="Papp T."/>
            <person name="Martin F.M."/>
            <person name="Miettinen O."/>
            <person name="Hibbett D.S."/>
            <person name="Nagy L.G."/>
        </authorList>
    </citation>
    <scope>NUCLEOTIDE SEQUENCE [LARGE SCALE GENOMIC DNA]</scope>
    <source>
        <strain evidence="5 6">CBS 962.96</strain>
    </source>
</reference>
<dbReference type="InterPro" id="IPR036961">
    <property type="entry name" value="Kinesin_motor_dom_sf"/>
</dbReference>
<comment type="caution">
    <text evidence="3">Lacks conserved residue(s) required for the propagation of feature annotation.</text>
</comment>
<dbReference type="OrthoDB" id="3176171at2759"/>
<dbReference type="EMBL" id="ML180473">
    <property type="protein sequence ID" value="THU77340.1"/>
    <property type="molecule type" value="Genomic_DNA"/>
</dbReference>
<dbReference type="GO" id="GO:0007018">
    <property type="term" value="P:microtubule-based movement"/>
    <property type="evidence" value="ECO:0007669"/>
    <property type="project" value="InterPro"/>
</dbReference>
<gene>
    <name evidence="5" type="ORF">K435DRAFT_877989</name>
</gene>
<dbReference type="InterPro" id="IPR027640">
    <property type="entry name" value="Kinesin-like_fam"/>
</dbReference>
<keyword evidence="5" id="KW-0378">Hydrolase</keyword>
<accession>A0A4S8KP24</accession>
<dbReference type="GO" id="GO:0003777">
    <property type="term" value="F:microtubule motor activity"/>
    <property type="evidence" value="ECO:0007669"/>
    <property type="project" value="InterPro"/>
</dbReference>
<keyword evidence="6" id="KW-1185">Reference proteome</keyword>
<evidence type="ECO:0000313" key="6">
    <source>
        <dbReference type="Proteomes" id="UP000297245"/>
    </source>
</evidence>
<organism evidence="5 6">
    <name type="scientific">Dendrothele bispora (strain CBS 962.96)</name>
    <dbReference type="NCBI Taxonomy" id="1314807"/>
    <lineage>
        <taxon>Eukaryota</taxon>
        <taxon>Fungi</taxon>
        <taxon>Dikarya</taxon>
        <taxon>Basidiomycota</taxon>
        <taxon>Agaricomycotina</taxon>
        <taxon>Agaricomycetes</taxon>
        <taxon>Agaricomycetidae</taxon>
        <taxon>Agaricales</taxon>
        <taxon>Agaricales incertae sedis</taxon>
        <taxon>Dendrothele</taxon>
    </lineage>
</organism>
<evidence type="ECO:0000256" key="1">
    <source>
        <dbReference type="ARBA" id="ARBA00023054"/>
    </source>
</evidence>
<evidence type="ECO:0000259" key="4">
    <source>
        <dbReference type="PROSITE" id="PS50067"/>
    </source>
</evidence>